<feature type="domain" description="Glycosyltransferase 2-like" evidence="1">
    <location>
        <begin position="5"/>
        <end position="45"/>
    </location>
</feature>
<dbReference type="Pfam" id="PF00535">
    <property type="entry name" value="Glycos_transf_2"/>
    <property type="match status" value="1"/>
</dbReference>
<dbReference type="PANTHER" id="PTHR22916">
    <property type="entry name" value="GLYCOSYLTRANSFERASE"/>
    <property type="match status" value="1"/>
</dbReference>
<dbReference type="AlphaFoldDB" id="A0A2N6LNZ2"/>
<dbReference type="GO" id="GO:0016758">
    <property type="term" value="F:hexosyltransferase activity"/>
    <property type="evidence" value="ECO:0007669"/>
    <property type="project" value="UniProtKB-ARBA"/>
</dbReference>
<dbReference type="InterPro" id="IPR029044">
    <property type="entry name" value="Nucleotide-diphossugar_trans"/>
</dbReference>
<dbReference type="SUPFAM" id="SSF53448">
    <property type="entry name" value="Nucleotide-diphospho-sugar transferases"/>
    <property type="match status" value="1"/>
</dbReference>
<organism evidence="2 3">
    <name type="scientific">Fischerella thermalis CCMEE 5318</name>
    <dbReference type="NCBI Taxonomy" id="2019666"/>
    <lineage>
        <taxon>Bacteria</taxon>
        <taxon>Bacillati</taxon>
        <taxon>Cyanobacteriota</taxon>
        <taxon>Cyanophyceae</taxon>
        <taxon>Nostocales</taxon>
        <taxon>Hapalosiphonaceae</taxon>
        <taxon>Fischerella</taxon>
    </lineage>
</organism>
<comment type="caution">
    <text evidence="2">The sequence shown here is derived from an EMBL/GenBank/DDBJ whole genome shotgun (WGS) entry which is preliminary data.</text>
</comment>
<dbReference type="CDD" id="cd00761">
    <property type="entry name" value="Glyco_tranf_GTA_type"/>
    <property type="match status" value="1"/>
</dbReference>
<evidence type="ECO:0000259" key="1">
    <source>
        <dbReference type="Pfam" id="PF00535"/>
    </source>
</evidence>
<reference evidence="2 3" key="1">
    <citation type="submission" date="2017-07" db="EMBL/GenBank/DDBJ databases">
        <title>Genomes of Fischerella (Mastigocladus) sp. strains.</title>
        <authorList>
            <person name="Miller S.R."/>
        </authorList>
    </citation>
    <scope>NUCLEOTIDE SEQUENCE [LARGE SCALE GENOMIC DNA]</scope>
    <source>
        <strain evidence="2 3">CCMEE 5318</strain>
    </source>
</reference>
<dbReference type="PANTHER" id="PTHR22916:SF3">
    <property type="entry name" value="UDP-GLCNAC:BETAGAL BETA-1,3-N-ACETYLGLUCOSAMINYLTRANSFERASE-LIKE PROTEIN 1"/>
    <property type="match status" value="1"/>
</dbReference>
<dbReference type="EMBL" id="NMQE01000033">
    <property type="protein sequence ID" value="PMB27439.1"/>
    <property type="molecule type" value="Genomic_DNA"/>
</dbReference>
<evidence type="ECO:0000313" key="2">
    <source>
        <dbReference type="EMBL" id="PMB27439.1"/>
    </source>
</evidence>
<dbReference type="Gene3D" id="3.90.550.10">
    <property type="entry name" value="Spore Coat Polysaccharide Biosynthesis Protein SpsA, Chain A"/>
    <property type="match status" value="1"/>
</dbReference>
<proteinExistence type="predicted"/>
<name>A0A2N6LNZ2_9CYAN</name>
<dbReference type="Proteomes" id="UP000235081">
    <property type="component" value="Unassembled WGS sequence"/>
</dbReference>
<accession>A0A2N6LNZ2</accession>
<sequence>MPKVSVIIQAYNSMNYLPKTLESVLKQTFTNFEVLIINDGSTDNICETSAVVCDGVS</sequence>
<dbReference type="InterPro" id="IPR001173">
    <property type="entry name" value="Glyco_trans_2-like"/>
</dbReference>
<protein>
    <recommendedName>
        <fullName evidence="1">Glycosyltransferase 2-like domain-containing protein</fullName>
    </recommendedName>
</protein>
<evidence type="ECO:0000313" key="3">
    <source>
        <dbReference type="Proteomes" id="UP000235081"/>
    </source>
</evidence>
<gene>
    <name evidence="2" type="ORF">CEN46_01475</name>
</gene>